<keyword evidence="7 12" id="KW-0798">TonB box</keyword>
<keyword evidence="10 11" id="KW-0998">Cell outer membrane</keyword>
<keyword evidence="3 11" id="KW-0813">Transport</keyword>
<dbReference type="Gene3D" id="2.170.130.10">
    <property type="entry name" value="TonB-dependent receptor, plug domain"/>
    <property type="match status" value="1"/>
</dbReference>
<organism evidence="15 16">
    <name type="scientific">Pseudomonas typographi</name>
    <dbReference type="NCBI Taxonomy" id="2715964"/>
    <lineage>
        <taxon>Bacteria</taxon>
        <taxon>Pseudomonadati</taxon>
        <taxon>Pseudomonadota</taxon>
        <taxon>Gammaproteobacteria</taxon>
        <taxon>Pseudomonadales</taxon>
        <taxon>Pseudomonadaceae</taxon>
        <taxon>Pseudomonas</taxon>
    </lineage>
</organism>
<evidence type="ECO:0000259" key="14">
    <source>
        <dbReference type="Pfam" id="PF07715"/>
    </source>
</evidence>
<evidence type="ECO:0000256" key="12">
    <source>
        <dbReference type="RuleBase" id="RU003357"/>
    </source>
</evidence>
<evidence type="ECO:0000256" key="9">
    <source>
        <dbReference type="ARBA" id="ARBA00023170"/>
    </source>
</evidence>
<dbReference type="PANTHER" id="PTHR30069">
    <property type="entry name" value="TONB-DEPENDENT OUTER MEMBRANE RECEPTOR"/>
    <property type="match status" value="1"/>
</dbReference>
<keyword evidence="8 11" id="KW-0472">Membrane</keyword>
<keyword evidence="9 15" id="KW-0675">Receptor</keyword>
<feature type="domain" description="TonB-dependent receptor-like beta-barrel" evidence="13">
    <location>
        <begin position="217"/>
        <end position="667"/>
    </location>
</feature>
<keyword evidence="5 11" id="KW-0812">Transmembrane</keyword>
<evidence type="ECO:0000256" key="3">
    <source>
        <dbReference type="ARBA" id="ARBA00022448"/>
    </source>
</evidence>
<comment type="similarity">
    <text evidence="2">Belongs to the TonB-dependent receptor family. Hemoglobin/haptoglobin binding protein subfamily.</text>
</comment>
<keyword evidence="4 11" id="KW-1134">Transmembrane beta strand</keyword>
<proteinExistence type="inferred from homology"/>
<keyword evidence="16" id="KW-1185">Reference proteome</keyword>
<gene>
    <name evidence="15" type="ORF">HAQ05_02885</name>
</gene>
<dbReference type="InterPro" id="IPR012910">
    <property type="entry name" value="Plug_dom"/>
</dbReference>
<evidence type="ECO:0000256" key="5">
    <source>
        <dbReference type="ARBA" id="ARBA00022692"/>
    </source>
</evidence>
<dbReference type="Proteomes" id="UP000805841">
    <property type="component" value="Unassembled WGS sequence"/>
</dbReference>
<keyword evidence="6" id="KW-0732">Signal</keyword>
<dbReference type="Pfam" id="PF00593">
    <property type="entry name" value="TonB_dep_Rec_b-barrel"/>
    <property type="match status" value="1"/>
</dbReference>
<accession>A0ABR7YWV8</accession>
<dbReference type="SUPFAM" id="SSF56935">
    <property type="entry name" value="Porins"/>
    <property type="match status" value="1"/>
</dbReference>
<protein>
    <submittedName>
        <fullName evidence="15">TonB-dependent receptor</fullName>
    </submittedName>
</protein>
<evidence type="ECO:0000313" key="16">
    <source>
        <dbReference type="Proteomes" id="UP000805841"/>
    </source>
</evidence>
<evidence type="ECO:0000313" key="15">
    <source>
        <dbReference type="EMBL" id="MBD1597659.1"/>
    </source>
</evidence>
<evidence type="ECO:0000256" key="7">
    <source>
        <dbReference type="ARBA" id="ARBA00023077"/>
    </source>
</evidence>
<dbReference type="InterPro" id="IPR036942">
    <property type="entry name" value="Beta-barrel_TonB_sf"/>
</dbReference>
<dbReference type="Gene3D" id="2.40.170.20">
    <property type="entry name" value="TonB-dependent receptor, beta-barrel domain"/>
    <property type="match status" value="1"/>
</dbReference>
<evidence type="ECO:0000256" key="4">
    <source>
        <dbReference type="ARBA" id="ARBA00022452"/>
    </source>
</evidence>
<dbReference type="PANTHER" id="PTHR30069:SF29">
    <property type="entry name" value="HEMOGLOBIN AND HEMOGLOBIN-HAPTOGLOBIN-BINDING PROTEIN 1-RELATED"/>
    <property type="match status" value="1"/>
</dbReference>
<evidence type="ECO:0000256" key="11">
    <source>
        <dbReference type="PROSITE-ProRule" id="PRU01360"/>
    </source>
</evidence>
<dbReference type="InterPro" id="IPR000531">
    <property type="entry name" value="Beta-barrel_TonB"/>
</dbReference>
<comment type="subcellular location">
    <subcellularLocation>
        <location evidence="1 11">Cell outer membrane</location>
        <topology evidence="1 11">Multi-pass membrane protein</topology>
    </subcellularLocation>
</comment>
<evidence type="ECO:0000256" key="6">
    <source>
        <dbReference type="ARBA" id="ARBA00022729"/>
    </source>
</evidence>
<dbReference type="InterPro" id="IPR037066">
    <property type="entry name" value="Plug_dom_sf"/>
</dbReference>
<name>A0ABR7YWV8_9PSED</name>
<dbReference type="Pfam" id="PF07715">
    <property type="entry name" value="Plug"/>
    <property type="match status" value="1"/>
</dbReference>
<comment type="caution">
    <text evidence="15">The sequence shown here is derived from an EMBL/GenBank/DDBJ whole genome shotgun (WGS) entry which is preliminary data.</text>
</comment>
<evidence type="ECO:0000256" key="10">
    <source>
        <dbReference type="ARBA" id="ARBA00023237"/>
    </source>
</evidence>
<sequence>MQHRPPRLASSRRPVYLPLFKIGALSVCIGSFACSVQAEESKLATVVVQGSDNAEQAEAKATLAKVAGNTALIDNAKVEQGRDANAEDVLALQPGIFAQATSGTTANKVSIRGSGLGVFYGGNSLGIKYLYDGLPVTGVAGTHEDQLNLVGVDHTEVLYGGNAFTYTATALGGAINFVSKTGYTDPGTTLKFEAGSYGYRKREISTGGVVGAVDYHLTAVSDERDGFQDDTPNHHRYYVGNVGYYFNDKLDTRFFIRFGQGSLYNGGTLTRRQLKDDSRQGGAVSKRSATGTTVIGNKTTYTLDDGSTLEFGLQHNRYPLEVSYNTTTPSLWRYSDINSSVRYLRKGDTLFGKPSDTTVAVSDVRLVKGSARYYSGEANNRTYTEKARYDNSRDMVFAIGNELEVADNVWLVSGVSFVNIVRDVSFPYRISVDASHDRESVSYNKWFTAPRLGFRYQFNPELQLFGNVTRSIDGPAVWNYEGGNVGTRYVMPRAAQQGTTAELGLRGQHGIFDGSLAVYRSWIKDEILSTVIEPATSTTAEVIGWSNASPTIHQGIEAGLNARLWQGNHGDVLSLRQALTLSRYYYRHDADFGGNKLPGLPETVYQAELQYQQHSGFYIGLNLRSTSSYYADYANTLKAPAYTLLGMKLGYEAPSKRWSVYLDLRNLTDKKYVTAVSNSYDLKGADAAVFYPGDGFSAYGGVSYHF</sequence>
<dbReference type="InterPro" id="IPR039426">
    <property type="entry name" value="TonB-dep_rcpt-like"/>
</dbReference>
<reference evidence="15 16" key="1">
    <citation type="journal article" date="2020" name="Insects">
        <title>Bacteria Belonging to Pseudomonas typographi sp. nov. from the Bark Beetle Ips typographus Have Genomic Potential to Aid in the Host Ecology.</title>
        <authorList>
            <person name="Peral-Aranega E."/>
            <person name="Saati-Santamaria Z."/>
            <person name="Kolarik M."/>
            <person name="Rivas R."/>
            <person name="Garcia-Fraile P."/>
        </authorList>
    </citation>
    <scope>NUCLEOTIDE SEQUENCE [LARGE SCALE GENOMIC DNA]</scope>
    <source>
        <strain evidence="15 16">CA3A</strain>
    </source>
</reference>
<evidence type="ECO:0000259" key="13">
    <source>
        <dbReference type="Pfam" id="PF00593"/>
    </source>
</evidence>
<feature type="domain" description="TonB-dependent receptor plug" evidence="14">
    <location>
        <begin position="64"/>
        <end position="174"/>
    </location>
</feature>
<evidence type="ECO:0000256" key="1">
    <source>
        <dbReference type="ARBA" id="ARBA00004571"/>
    </source>
</evidence>
<dbReference type="EMBL" id="JAAOCA010000003">
    <property type="protein sequence ID" value="MBD1597659.1"/>
    <property type="molecule type" value="Genomic_DNA"/>
</dbReference>
<evidence type="ECO:0000256" key="2">
    <source>
        <dbReference type="ARBA" id="ARBA00008143"/>
    </source>
</evidence>
<dbReference type="PROSITE" id="PS52016">
    <property type="entry name" value="TONB_DEPENDENT_REC_3"/>
    <property type="match status" value="1"/>
</dbReference>
<evidence type="ECO:0000256" key="8">
    <source>
        <dbReference type="ARBA" id="ARBA00023136"/>
    </source>
</evidence>
<dbReference type="PROSITE" id="PS51257">
    <property type="entry name" value="PROKAR_LIPOPROTEIN"/>
    <property type="match status" value="1"/>
</dbReference>